<dbReference type="Proteomes" id="UP000245119">
    <property type="component" value="Linkage Group LG1"/>
</dbReference>
<evidence type="ECO:0000313" key="2">
    <source>
        <dbReference type="EMBL" id="PVD38781.1"/>
    </source>
</evidence>
<evidence type="ECO:0000256" key="1">
    <source>
        <dbReference type="SAM" id="SignalP"/>
    </source>
</evidence>
<proteinExistence type="predicted"/>
<keyword evidence="3" id="KW-1185">Reference proteome</keyword>
<name>A0A2T7PZD9_POMCA</name>
<dbReference type="EMBL" id="PZQS01000001">
    <property type="protein sequence ID" value="PVD38781.1"/>
    <property type="molecule type" value="Genomic_DNA"/>
</dbReference>
<keyword evidence="1" id="KW-0732">Signal</keyword>
<feature type="signal peptide" evidence="1">
    <location>
        <begin position="1"/>
        <end position="21"/>
    </location>
</feature>
<evidence type="ECO:0000313" key="3">
    <source>
        <dbReference type="Proteomes" id="UP000245119"/>
    </source>
</evidence>
<comment type="caution">
    <text evidence="2">The sequence shown here is derived from an EMBL/GenBank/DDBJ whole genome shotgun (WGS) entry which is preliminary data.</text>
</comment>
<sequence>MQLKTVLALLLVFTLATRLDTREMAVDGQLYAPRDFDPYQLLDVSKKTMRQGMLKHLCDMFGQLKPVDDDSKALEEETSSLLLPVCEKMLRLMLHGDTCSVFKCTGW</sequence>
<protein>
    <submittedName>
        <fullName evidence="2">Uncharacterized protein</fullName>
    </submittedName>
</protein>
<reference evidence="2 3" key="1">
    <citation type="submission" date="2018-04" db="EMBL/GenBank/DDBJ databases">
        <title>The genome of golden apple snail Pomacea canaliculata provides insight into stress tolerance and invasive adaptation.</title>
        <authorList>
            <person name="Liu C."/>
            <person name="Liu B."/>
            <person name="Ren Y."/>
            <person name="Zhang Y."/>
            <person name="Wang H."/>
            <person name="Li S."/>
            <person name="Jiang F."/>
            <person name="Yin L."/>
            <person name="Zhang G."/>
            <person name="Qian W."/>
            <person name="Fan W."/>
        </authorList>
    </citation>
    <scope>NUCLEOTIDE SEQUENCE [LARGE SCALE GENOMIC DNA]</scope>
    <source>
        <strain evidence="2">SZHN2017</strain>
        <tissue evidence="2">Muscle</tissue>
    </source>
</reference>
<dbReference type="AlphaFoldDB" id="A0A2T7PZD9"/>
<accession>A0A2T7PZD9</accession>
<feature type="chain" id="PRO_5015403025" evidence="1">
    <location>
        <begin position="22"/>
        <end position="107"/>
    </location>
</feature>
<organism evidence="2 3">
    <name type="scientific">Pomacea canaliculata</name>
    <name type="common">Golden apple snail</name>
    <dbReference type="NCBI Taxonomy" id="400727"/>
    <lineage>
        <taxon>Eukaryota</taxon>
        <taxon>Metazoa</taxon>
        <taxon>Spiralia</taxon>
        <taxon>Lophotrochozoa</taxon>
        <taxon>Mollusca</taxon>
        <taxon>Gastropoda</taxon>
        <taxon>Caenogastropoda</taxon>
        <taxon>Architaenioglossa</taxon>
        <taxon>Ampullarioidea</taxon>
        <taxon>Ampullariidae</taxon>
        <taxon>Pomacea</taxon>
    </lineage>
</organism>
<gene>
    <name evidence="2" type="ORF">C0Q70_01404</name>
</gene>